<evidence type="ECO:0000256" key="1">
    <source>
        <dbReference type="ARBA" id="ARBA00001971"/>
    </source>
</evidence>
<dbReference type="Gene3D" id="1.10.630.10">
    <property type="entry name" value="Cytochrome P450"/>
    <property type="match status" value="1"/>
</dbReference>
<feature type="transmembrane region" description="Helical" evidence="7">
    <location>
        <begin position="20"/>
        <end position="44"/>
    </location>
</feature>
<protein>
    <submittedName>
        <fullName evidence="8">Cytochrome P450</fullName>
    </submittedName>
</protein>
<dbReference type="InterPro" id="IPR036396">
    <property type="entry name" value="Cyt_P450_sf"/>
</dbReference>
<dbReference type="Proteomes" id="UP000799428">
    <property type="component" value="Unassembled WGS sequence"/>
</dbReference>
<comment type="cofactor">
    <cofactor evidence="1 6">
        <name>heme</name>
        <dbReference type="ChEBI" id="CHEBI:30413"/>
    </cofactor>
</comment>
<dbReference type="PANTHER" id="PTHR24304">
    <property type="entry name" value="CYTOCHROME P450 FAMILY 7"/>
    <property type="match status" value="1"/>
</dbReference>
<keyword evidence="3 6" id="KW-0349">Heme</keyword>
<dbReference type="GO" id="GO:0020037">
    <property type="term" value="F:heme binding"/>
    <property type="evidence" value="ECO:0007669"/>
    <property type="project" value="InterPro"/>
</dbReference>
<name>A0A6G1KDD9_9PLEO</name>
<comment type="similarity">
    <text evidence="2">Belongs to the cytochrome P450 family.</text>
</comment>
<dbReference type="PANTHER" id="PTHR24304:SF2">
    <property type="entry name" value="24-HYDROXYCHOLESTEROL 7-ALPHA-HYDROXYLASE"/>
    <property type="match status" value="1"/>
</dbReference>
<dbReference type="InterPro" id="IPR050529">
    <property type="entry name" value="CYP450_sterol_14alpha_dmase"/>
</dbReference>
<evidence type="ECO:0000256" key="4">
    <source>
        <dbReference type="ARBA" id="ARBA00022723"/>
    </source>
</evidence>
<evidence type="ECO:0000256" key="6">
    <source>
        <dbReference type="PIRSR" id="PIRSR602403-1"/>
    </source>
</evidence>
<organism evidence="8 9">
    <name type="scientific">Pleomassaria siparia CBS 279.74</name>
    <dbReference type="NCBI Taxonomy" id="1314801"/>
    <lineage>
        <taxon>Eukaryota</taxon>
        <taxon>Fungi</taxon>
        <taxon>Dikarya</taxon>
        <taxon>Ascomycota</taxon>
        <taxon>Pezizomycotina</taxon>
        <taxon>Dothideomycetes</taxon>
        <taxon>Pleosporomycetidae</taxon>
        <taxon>Pleosporales</taxon>
        <taxon>Pleomassariaceae</taxon>
        <taxon>Pleomassaria</taxon>
    </lineage>
</organism>
<evidence type="ECO:0000313" key="9">
    <source>
        <dbReference type="Proteomes" id="UP000799428"/>
    </source>
</evidence>
<accession>A0A6G1KDD9</accession>
<dbReference type="GO" id="GO:0016705">
    <property type="term" value="F:oxidoreductase activity, acting on paired donors, with incorporation or reduction of molecular oxygen"/>
    <property type="evidence" value="ECO:0007669"/>
    <property type="project" value="InterPro"/>
</dbReference>
<dbReference type="GO" id="GO:0005506">
    <property type="term" value="F:iron ion binding"/>
    <property type="evidence" value="ECO:0007669"/>
    <property type="project" value="InterPro"/>
</dbReference>
<dbReference type="AlphaFoldDB" id="A0A6G1KDD9"/>
<evidence type="ECO:0000256" key="5">
    <source>
        <dbReference type="ARBA" id="ARBA00023004"/>
    </source>
</evidence>
<dbReference type="PRINTS" id="PR00465">
    <property type="entry name" value="EP450IV"/>
</dbReference>
<evidence type="ECO:0000256" key="7">
    <source>
        <dbReference type="SAM" id="Phobius"/>
    </source>
</evidence>
<evidence type="ECO:0000256" key="2">
    <source>
        <dbReference type="ARBA" id="ARBA00010617"/>
    </source>
</evidence>
<evidence type="ECO:0000313" key="8">
    <source>
        <dbReference type="EMBL" id="KAF2710377.1"/>
    </source>
</evidence>
<dbReference type="InterPro" id="IPR001128">
    <property type="entry name" value="Cyt_P450"/>
</dbReference>
<keyword evidence="9" id="KW-1185">Reference proteome</keyword>
<dbReference type="Pfam" id="PF00067">
    <property type="entry name" value="p450"/>
    <property type="match status" value="1"/>
</dbReference>
<dbReference type="EMBL" id="MU005769">
    <property type="protein sequence ID" value="KAF2710377.1"/>
    <property type="molecule type" value="Genomic_DNA"/>
</dbReference>
<reference evidence="8" key="1">
    <citation type="journal article" date="2020" name="Stud. Mycol.">
        <title>101 Dothideomycetes genomes: a test case for predicting lifestyles and emergence of pathogens.</title>
        <authorList>
            <person name="Haridas S."/>
            <person name="Albert R."/>
            <person name="Binder M."/>
            <person name="Bloem J."/>
            <person name="Labutti K."/>
            <person name="Salamov A."/>
            <person name="Andreopoulos B."/>
            <person name="Baker S."/>
            <person name="Barry K."/>
            <person name="Bills G."/>
            <person name="Bluhm B."/>
            <person name="Cannon C."/>
            <person name="Castanera R."/>
            <person name="Culley D."/>
            <person name="Daum C."/>
            <person name="Ezra D."/>
            <person name="Gonzalez J."/>
            <person name="Henrissat B."/>
            <person name="Kuo A."/>
            <person name="Liang C."/>
            <person name="Lipzen A."/>
            <person name="Lutzoni F."/>
            <person name="Magnuson J."/>
            <person name="Mondo S."/>
            <person name="Nolan M."/>
            <person name="Ohm R."/>
            <person name="Pangilinan J."/>
            <person name="Park H.-J."/>
            <person name="Ramirez L."/>
            <person name="Alfaro M."/>
            <person name="Sun H."/>
            <person name="Tritt A."/>
            <person name="Yoshinaga Y."/>
            <person name="Zwiers L.-H."/>
            <person name="Turgeon B."/>
            <person name="Goodwin S."/>
            <person name="Spatafora J."/>
            <person name="Crous P."/>
            <person name="Grigoriev I."/>
        </authorList>
    </citation>
    <scope>NUCLEOTIDE SEQUENCE</scope>
    <source>
        <strain evidence="8">CBS 279.74</strain>
    </source>
</reference>
<keyword evidence="7" id="KW-0812">Transmembrane</keyword>
<dbReference type="InterPro" id="IPR002403">
    <property type="entry name" value="Cyt_P450_E_grp-IV"/>
</dbReference>
<proteinExistence type="inferred from homology"/>
<dbReference type="GO" id="GO:0008395">
    <property type="term" value="F:steroid hydroxylase activity"/>
    <property type="evidence" value="ECO:0007669"/>
    <property type="project" value="TreeGrafter"/>
</dbReference>
<dbReference type="SUPFAM" id="SSF48264">
    <property type="entry name" value="Cytochrome P450"/>
    <property type="match status" value="1"/>
</dbReference>
<gene>
    <name evidence="8" type="ORF">K504DRAFT_377790</name>
</gene>
<dbReference type="CDD" id="cd11040">
    <property type="entry name" value="CYP7_CYP8-like"/>
    <property type="match status" value="1"/>
</dbReference>
<feature type="binding site" description="axial binding residue" evidence="6">
    <location>
        <position position="522"/>
    </location>
    <ligand>
        <name>heme</name>
        <dbReference type="ChEBI" id="CHEBI:30413"/>
    </ligand>
    <ligandPart>
        <name>Fe</name>
        <dbReference type="ChEBI" id="CHEBI:18248"/>
    </ligandPart>
</feature>
<keyword evidence="5 6" id="KW-0408">Iron</keyword>
<keyword evidence="4 6" id="KW-0479">Metal-binding</keyword>
<evidence type="ECO:0000256" key="3">
    <source>
        <dbReference type="ARBA" id="ARBA00022617"/>
    </source>
</evidence>
<dbReference type="OrthoDB" id="1470350at2759"/>
<keyword evidence="7" id="KW-0472">Membrane</keyword>
<sequence>MALSRVGTASSWTGKEYRQYVVIAAILAMPLAFNYLVACIIYHWTYRQSKRRGMQQVPPEYPAMIPILGSTLPFLWDSATFVKKATLYAGRVTAVRISLLVNGIYLFQDPEAVAAMWKHPSLSSPIFVYTVGLRYLFGMPEKAIESYTIDDSGPYRKPHPNSNVAPHNRVDFLTHDSLLRGLTGSAMGPTFKRYQSIVQRNLDTEGVGEEWKEMPDLFLFFRNHIGKAQLESLFGPSLLRINPGFVDDLWAYDEEVKHLAKRFPRFLIPNAYRVRDRLLAQIKNWYQYARVQFGEDAMDENGEWDPFWGSSMNRQRQAMLLNIDGQDDDSVASTDLGLIWTSITNVVPSTMMTALHIFKDEHLLSRIRGSIEDTVTHDNEAGFGVAMDKLLSKDLLQSVYAETLRLYVQSYITRCSPHEDVAVGRWWLPRNEVSMVSSYVSHMNTGVWNTQHGKHPVTSFWPERFLVDSRDDQSGPMRRDLVEAAAATTMNKTRNSKDDEPHFTLQGLSGAWIPYGGGFGACPGRLLAKRIILYTCALLVSEFDVKINTRDFEMDSSGFGLGTQKPEGQIAFAIRKRKAQ</sequence>
<keyword evidence="7" id="KW-1133">Transmembrane helix</keyword>